<dbReference type="Proteomes" id="UP000199069">
    <property type="component" value="Unassembled WGS sequence"/>
</dbReference>
<evidence type="ECO:0000313" key="1">
    <source>
        <dbReference type="EMBL" id="CTR09628.1"/>
    </source>
</evidence>
<proteinExistence type="predicted"/>
<accession>A0A0K3CKZ0</accession>
<keyword evidence="2" id="KW-1185">Reference proteome</keyword>
<feature type="non-terminal residue" evidence="1">
    <location>
        <position position="126"/>
    </location>
</feature>
<gene>
    <name evidence="1" type="primary">FGENESH: predicted gene_10.326</name>
    <name evidence="1" type="ORF">BN2166_0054890</name>
</gene>
<sequence>MVLGARLWTRLKREKLHVDRHHITRIDRDLRCDGRTEAGREEEDVAGRSSFGAGTATCLALDRTFPFAPVFSPCSPFAVVIVRAGASLPFLDFSTFFHLSSSPPSPSASLSSSFFRSVLANGNTSL</sequence>
<evidence type="ECO:0000313" key="2">
    <source>
        <dbReference type="Proteomes" id="UP000199069"/>
    </source>
</evidence>
<reference evidence="1 2" key="1">
    <citation type="submission" date="2015-07" db="EMBL/GenBank/DDBJ databases">
        <authorList>
            <person name="Cajimat M.N.B."/>
            <person name="Milazzo M.L."/>
            <person name="Fulhorst C.F."/>
        </authorList>
    </citation>
    <scope>NUCLEOTIDE SEQUENCE [LARGE SCALE GENOMIC DNA]</scope>
    <source>
        <strain evidence="1">Single colony</strain>
    </source>
</reference>
<organism evidence="1 2">
    <name type="scientific">Rhodotorula toruloides</name>
    <name type="common">Yeast</name>
    <name type="synonym">Rhodosporidium toruloides</name>
    <dbReference type="NCBI Taxonomy" id="5286"/>
    <lineage>
        <taxon>Eukaryota</taxon>
        <taxon>Fungi</taxon>
        <taxon>Dikarya</taxon>
        <taxon>Basidiomycota</taxon>
        <taxon>Pucciniomycotina</taxon>
        <taxon>Microbotryomycetes</taxon>
        <taxon>Sporidiobolales</taxon>
        <taxon>Sporidiobolaceae</taxon>
        <taxon>Rhodotorula</taxon>
    </lineage>
</organism>
<dbReference type="EMBL" id="CWKI01000010">
    <property type="protein sequence ID" value="CTR09628.1"/>
    <property type="molecule type" value="Genomic_DNA"/>
</dbReference>
<name>A0A0K3CKZ0_RHOTO</name>
<protein>
    <submittedName>
        <fullName evidence="1">FGENESH: predicted gene_10.326 protein</fullName>
    </submittedName>
</protein>
<dbReference type="AlphaFoldDB" id="A0A0K3CKZ0"/>